<proteinExistence type="predicted"/>
<feature type="compositionally biased region" description="Basic residues" evidence="6">
    <location>
        <begin position="293"/>
        <end position="307"/>
    </location>
</feature>
<feature type="compositionally biased region" description="Pro residues" evidence="6">
    <location>
        <begin position="374"/>
        <end position="388"/>
    </location>
</feature>
<evidence type="ECO:0000256" key="1">
    <source>
        <dbReference type="ARBA" id="ARBA00001933"/>
    </source>
</evidence>
<dbReference type="GO" id="GO:0008784">
    <property type="term" value="F:alanine racemase activity"/>
    <property type="evidence" value="ECO:0007669"/>
    <property type="project" value="InterPro"/>
</dbReference>
<dbReference type="GO" id="GO:0006522">
    <property type="term" value="P:alanine metabolic process"/>
    <property type="evidence" value="ECO:0007669"/>
    <property type="project" value="InterPro"/>
</dbReference>
<feature type="region of interest" description="Disordered" evidence="6">
    <location>
        <begin position="1052"/>
        <end position="1114"/>
    </location>
</feature>
<feature type="compositionally biased region" description="Basic residues" evidence="6">
    <location>
        <begin position="324"/>
        <end position="338"/>
    </location>
</feature>
<evidence type="ECO:0000256" key="6">
    <source>
        <dbReference type="SAM" id="MobiDB-lite"/>
    </source>
</evidence>
<feature type="compositionally biased region" description="Polar residues" evidence="6">
    <location>
        <begin position="605"/>
        <end position="615"/>
    </location>
</feature>
<dbReference type="VEuPathDB" id="CryptoDB:Vbra_21705"/>
<protein>
    <recommendedName>
        <fullName evidence="7">Alanine racemase C-terminal domain-containing protein</fullName>
    </recommendedName>
</protein>
<evidence type="ECO:0000256" key="4">
    <source>
        <dbReference type="PIRSR" id="PIRSR600821-50"/>
    </source>
</evidence>
<keyword evidence="2 4" id="KW-0663">Pyridoxal phosphate</keyword>
<dbReference type="SMART" id="SM01005">
    <property type="entry name" value="Ala_racemase_C"/>
    <property type="match status" value="1"/>
</dbReference>
<reference evidence="8 9" key="1">
    <citation type="submission" date="2014-11" db="EMBL/GenBank/DDBJ databases">
        <authorList>
            <person name="Zhu J."/>
            <person name="Qi W."/>
            <person name="Song R."/>
        </authorList>
    </citation>
    <scope>NUCLEOTIDE SEQUENCE [LARGE SCALE GENOMIC DNA]</scope>
</reference>
<dbReference type="Gene3D" id="3.20.20.10">
    <property type="entry name" value="Alanine racemase"/>
    <property type="match status" value="1"/>
</dbReference>
<accession>A0A0G4FV35</accession>
<dbReference type="Proteomes" id="UP000041254">
    <property type="component" value="Unassembled WGS sequence"/>
</dbReference>
<evidence type="ECO:0000313" key="9">
    <source>
        <dbReference type="Proteomes" id="UP000041254"/>
    </source>
</evidence>
<feature type="region of interest" description="Disordered" evidence="6">
    <location>
        <begin position="293"/>
        <end position="401"/>
    </location>
</feature>
<dbReference type="Pfam" id="PF00842">
    <property type="entry name" value="Ala_racemase_C"/>
    <property type="match status" value="1"/>
</dbReference>
<feature type="modified residue" description="N6-(pyridoxal phosphate)lysine" evidence="4">
    <location>
        <position position="703"/>
    </location>
</feature>
<dbReference type="SUPFAM" id="SSF50621">
    <property type="entry name" value="Alanine racemase C-terminal domain-like"/>
    <property type="match status" value="1"/>
</dbReference>
<dbReference type="GO" id="GO:0005829">
    <property type="term" value="C:cytosol"/>
    <property type="evidence" value="ECO:0007669"/>
    <property type="project" value="TreeGrafter"/>
</dbReference>
<sequence length="1114" mass="118081">MPAGFVGSGAASHAPPATADQAAFSQPYSCQPSRSPPPATPLPVNELSKAVPDVPMPVLANLLGSLSQADLKRVIDDPSVLPSLVANANASCWMTPRQQAGSANPPTMAYSGPLNCPSPHQSPGCPPPGGPFGPWPMGGPLAPGPGMLDMSVGVPGFACLAATNPEMPNPGPCPKCGDQWIPFKNDSGVLYLCRSGDRTHHYQFPCCVRCGGDWALSYKDENSYELVCLGHEPSGIPPSPDHNLPLPSLFCQKCGGKYKAEFKDDTYVLRCLDDKWREHDWWRENDRWCRRRTHQRHRKLAGARKSNRSMTEPHSKSLDQMLGRSKHRGSQHHHQHQHKNGEPQPQQLPGGPLAVEHPPPVPLSFGFSALGNPGAPPVQMPPPGPGPGPGFVLPPSFGGGARPFETPPSFSYGAPVVEPLFSAPYTQPFPQRPYASGPLASFDASRSAFADTTNAPPPSNAFGRRATLPDVPRLPHTSAPRLIREEGDGREGQRDPSASQQREGTDMGPPSLADTPQLGMLGMGEGDVDSFPPPPASDMGDGNPLGGLPAPAIDVDSGFDLSSARIAIEHTPSNLSELDLSMAMSPEQVASFFDPSRGQSCDPPRQTTDQLSMDTDQPVDASTAPNLPVPVNVVKKELKGDEMAAAAAAAASGAGAAGGRPRDSVYNQPKQLRVVMDLTAYKWNIQRIGSLLGPQQQLGTIIKAPSGDNMRVMANTAIQAGAGAICVSSNADAVVVRSLSDTTRIIRVRPAFADEVACALPYRVEELVGDLENARELSLIAQRHRAQIPVHIEIDSGIGRAGFFLHQMADLKQVANMAGLRVVGLVTTFLDSGGPSSNMGDLERLLQAFHRYADHLEKEGVIPPNTPRSCGSVATDAALIRLFVKMKMSIIRIGRIAYGLKEAAALERVRADPSLSWAAELRPVMSALTWIVSIRKSPAAATASQATGAKEDTILATVPVGFGQGYPRSLSHRGVVLVKGHRCRLAGAVSMDMTTIDVTPIASQTNVQVGDEVVLFGENLALDEMASGGGAVSAEVLMSLAWLNPVEYIGQGDQEEEDGPQPTVVKVERDSPRGWENSGGEAAASFPAANQGDRSPLVAIGQPVDGDTRGAGQT</sequence>
<feature type="region of interest" description="Disordered" evidence="6">
    <location>
        <begin position="1"/>
        <end position="46"/>
    </location>
</feature>
<keyword evidence="3" id="KW-0413">Isomerase</keyword>
<evidence type="ECO:0000259" key="7">
    <source>
        <dbReference type="SMART" id="SM01005"/>
    </source>
</evidence>
<dbReference type="OrthoDB" id="186866at2759"/>
<dbReference type="InParanoid" id="A0A0G4FV35"/>
<evidence type="ECO:0000256" key="5">
    <source>
        <dbReference type="PIRSR" id="PIRSR600821-52"/>
    </source>
</evidence>
<dbReference type="EMBL" id="CDMY01000500">
    <property type="protein sequence ID" value="CEM18466.1"/>
    <property type="molecule type" value="Genomic_DNA"/>
</dbReference>
<evidence type="ECO:0000313" key="8">
    <source>
        <dbReference type="EMBL" id="CEM18466.1"/>
    </source>
</evidence>
<dbReference type="InterPro" id="IPR001608">
    <property type="entry name" value="Ala_racemase_N"/>
</dbReference>
<dbReference type="SUPFAM" id="SSF51419">
    <property type="entry name" value="PLP-binding barrel"/>
    <property type="match status" value="1"/>
</dbReference>
<name>A0A0G4FV35_VITBC</name>
<gene>
    <name evidence="8" type="ORF">Vbra_21705</name>
</gene>
<evidence type="ECO:0000256" key="2">
    <source>
        <dbReference type="ARBA" id="ARBA00022898"/>
    </source>
</evidence>
<feature type="compositionally biased region" description="Basic and acidic residues" evidence="6">
    <location>
        <begin position="482"/>
        <end position="494"/>
    </location>
</feature>
<feature type="binding site" evidence="5">
    <location>
        <position position="800"/>
    </location>
    <ligand>
        <name>substrate</name>
    </ligand>
</feature>
<dbReference type="GO" id="GO:0030170">
    <property type="term" value="F:pyridoxal phosphate binding"/>
    <property type="evidence" value="ECO:0007669"/>
    <property type="project" value="TreeGrafter"/>
</dbReference>
<feature type="region of interest" description="Disordered" evidence="6">
    <location>
        <begin position="449"/>
        <end position="551"/>
    </location>
</feature>
<dbReference type="InterPro" id="IPR000821">
    <property type="entry name" value="Ala_racemase"/>
</dbReference>
<dbReference type="AlphaFoldDB" id="A0A0G4FV35"/>
<keyword evidence="9" id="KW-1185">Reference proteome</keyword>
<feature type="binding site" evidence="5">
    <location>
        <position position="991"/>
    </location>
    <ligand>
        <name>substrate</name>
    </ligand>
</feature>
<feature type="compositionally biased region" description="Low complexity" evidence="6">
    <location>
        <begin position="343"/>
        <end position="353"/>
    </location>
</feature>
<dbReference type="InterPro" id="IPR009006">
    <property type="entry name" value="Ala_racemase/Decarboxylase_C"/>
</dbReference>
<comment type="cofactor">
    <cofactor evidence="1 4">
        <name>pyridoxal 5'-phosphate</name>
        <dbReference type="ChEBI" id="CHEBI:597326"/>
    </cofactor>
</comment>
<feature type="region of interest" description="Disordered" evidence="6">
    <location>
        <begin position="592"/>
        <end position="627"/>
    </location>
</feature>
<dbReference type="PANTHER" id="PTHR30511">
    <property type="entry name" value="ALANINE RACEMASE"/>
    <property type="match status" value="1"/>
</dbReference>
<dbReference type="PANTHER" id="PTHR30511:SF3">
    <property type="entry name" value="LYSINE RACEMASE"/>
    <property type="match status" value="1"/>
</dbReference>
<dbReference type="InterPro" id="IPR029066">
    <property type="entry name" value="PLP-binding_barrel"/>
</dbReference>
<dbReference type="InterPro" id="IPR011079">
    <property type="entry name" value="Ala_racemase_C"/>
</dbReference>
<evidence type="ECO:0000256" key="3">
    <source>
        <dbReference type="ARBA" id="ARBA00023235"/>
    </source>
</evidence>
<organism evidence="8 9">
    <name type="scientific">Vitrella brassicaformis (strain CCMP3155)</name>
    <dbReference type="NCBI Taxonomy" id="1169540"/>
    <lineage>
        <taxon>Eukaryota</taxon>
        <taxon>Sar</taxon>
        <taxon>Alveolata</taxon>
        <taxon>Colpodellida</taxon>
        <taxon>Vitrellaceae</taxon>
        <taxon>Vitrella</taxon>
    </lineage>
</organism>
<dbReference type="Gene3D" id="2.40.37.10">
    <property type="entry name" value="Lyase, Ornithine Decarboxylase, Chain A, domain 1"/>
    <property type="match status" value="1"/>
</dbReference>
<dbReference type="PRINTS" id="PR00992">
    <property type="entry name" value="ALARACEMASE"/>
</dbReference>
<feature type="domain" description="Alanine racemase C-terminal" evidence="7">
    <location>
        <begin position="924"/>
        <end position="1049"/>
    </location>
</feature>
<dbReference type="Pfam" id="PF01168">
    <property type="entry name" value="Ala_racemase_N"/>
    <property type="match status" value="1"/>
</dbReference>